<dbReference type="InterPro" id="IPR017853">
    <property type="entry name" value="GH"/>
</dbReference>
<dbReference type="CDD" id="cd14254">
    <property type="entry name" value="Dockerin_II"/>
    <property type="match status" value="1"/>
</dbReference>
<keyword evidence="2" id="KW-1185">Reference proteome</keyword>
<dbReference type="PROSITE" id="PS00018">
    <property type="entry name" value="EF_HAND_1"/>
    <property type="match status" value="2"/>
</dbReference>
<dbReference type="InterPro" id="IPR013780">
    <property type="entry name" value="Glyco_hydro_b"/>
</dbReference>
<dbReference type="EMBL" id="JAQOMS010000002">
    <property type="protein sequence ID" value="MDC2889315.1"/>
    <property type="molecule type" value="Genomic_DNA"/>
</dbReference>
<dbReference type="InterPro" id="IPR018247">
    <property type="entry name" value="EF_Hand_1_Ca_BS"/>
</dbReference>
<dbReference type="Gene3D" id="1.10.1330.10">
    <property type="entry name" value="Dockerin domain"/>
    <property type="match status" value="1"/>
</dbReference>
<dbReference type="Gene3D" id="3.20.20.80">
    <property type="entry name" value="Glycosidases"/>
    <property type="match status" value="1"/>
</dbReference>
<dbReference type="InterPro" id="IPR036439">
    <property type="entry name" value="Dockerin_dom_sf"/>
</dbReference>
<evidence type="ECO:0000313" key="1">
    <source>
        <dbReference type="EMBL" id="MDC2889315.1"/>
    </source>
</evidence>
<proteinExistence type="predicted"/>
<dbReference type="Pfam" id="PF00404">
    <property type="entry name" value="Dockerin_1"/>
    <property type="match status" value="1"/>
</dbReference>
<name>A0ABT5FCP5_9GAMM</name>
<evidence type="ECO:0000313" key="2">
    <source>
        <dbReference type="Proteomes" id="UP001528411"/>
    </source>
</evidence>
<comment type="caution">
    <text evidence="1">The sequence shown here is derived from an EMBL/GenBank/DDBJ whole genome shotgun (WGS) entry which is preliminary data.</text>
</comment>
<dbReference type="SUPFAM" id="SSF63446">
    <property type="entry name" value="Type I dockerin domain"/>
    <property type="match status" value="1"/>
</dbReference>
<organism evidence="1 2">
    <name type="scientific">Psychrosphaera algicola</name>
    <dbReference type="NCBI Taxonomy" id="3023714"/>
    <lineage>
        <taxon>Bacteria</taxon>
        <taxon>Pseudomonadati</taxon>
        <taxon>Pseudomonadota</taxon>
        <taxon>Gammaproteobacteria</taxon>
        <taxon>Alteromonadales</taxon>
        <taxon>Pseudoalteromonadaceae</taxon>
        <taxon>Psychrosphaera</taxon>
    </lineage>
</organism>
<dbReference type="InterPro" id="IPR002105">
    <property type="entry name" value="Dockerin_1_rpt"/>
</dbReference>
<dbReference type="RefSeq" id="WP_272182579.1">
    <property type="nucleotide sequence ID" value="NZ_JAQOMS010000002.1"/>
</dbReference>
<gene>
    <name evidence="1" type="ORF">PN838_11665</name>
</gene>
<dbReference type="Gene3D" id="2.60.40.1180">
    <property type="entry name" value="Golgi alpha-mannosidase II"/>
    <property type="match status" value="1"/>
</dbReference>
<sequence>MGSDMERSQFFLNNASNSQQISDWVFKDIKFDYSRVSYDRKQELVEGAPNLAFYNRAVLSMKMARQSNPNLKFWATLKSDYDGYGTTNNLPDWIYTGGGHNGGSYEPSKLNIQKYARFLADYLKYMSDNDVAISVMSVVKEWSQVVSATNEVAVIQEIKRLLTTSDYAGVPEPEFSGPSTWGTKQAISILNSYKNQNALGLFKGISTHSYDNATEATWTTLINNANELGLSVWHTETGLGTGPTYGVELDMDFPIGRMSSRAMFYRSGMEGELFFEPWSRGIGRETRAIYFANKGEGERMRAYYIMKMFGNHAPAGAHYIPTQKTGLANVETMAFRDGNKLILWVMNSNEAEHLDTTLNINGEELGDATIERVAWFEGTSAEGEQMSLTKMTETSAETEINAKSVVAYVITFPEPQIAGDINNDGEINRGDITAFMAVYGLRSSDEGYLPAADFDNDGVISRLDYGQLYAIYRQQ</sequence>
<accession>A0ABT5FCP5</accession>
<dbReference type="Proteomes" id="UP001528411">
    <property type="component" value="Unassembled WGS sequence"/>
</dbReference>
<protein>
    <submittedName>
        <fullName evidence="1">Dockerin type I domain-containing protein</fullName>
    </submittedName>
</protein>
<reference evidence="1 2" key="1">
    <citation type="submission" date="2023-01" db="EMBL/GenBank/DDBJ databases">
        <title>Psychrosphaera sp. nov., isolated from marine algae.</title>
        <authorList>
            <person name="Bayburt H."/>
            <person name="Choi B.J."/>
            <person name="Kim J.M."/>
            <person name="Choi D.G."/>
            <person name="Jeon C.O."/>
        </authorList>
    </citation>
    <scope>NUCLEOTIDE SEQUENCE [LARGE SCALE GENOMIC DNA]</scope>
    <source>
        <strain evidence="1 2">G1-22</strain>
    </source>
</reference>
<dbReference type="SUPFAM" id="SSF51445">
    <property type="entry name" value="(Trans)glycosidases"/>
    <property type="match status" value="1"/>
</dbReference>